<dbReference type="AlphaFoldDB" id="A0A6L9EFN0"/>
<evidence type="ECO:0000313" key="3">
    <source>
        <dbReference type="Proteomes" id="UP000475249"/>
    </source>
</evidence>
<evidence type="ECO:0000256" key="1">
    <source>
        <dbReference type="SAM" id="Phobius"/>
    </source>
</evidence>
<dbReference type="RefSeq" id="WP_161436582.1">
    <property type="nucleotide sequence ID" value="NZ_WXYO01000007.1"/>
</dbReference>
<feature type="transmembrane region" description="Helical" evidence="1">
    <location>
        <begin position="53"/>
        <end position="70"/>
    </location>
</feature>
<name>A0A6L9EFN0_9FLAO</name>
<organism evidence="2 3">
    <name type="scientific">Poritiphilus flavus</name>
    <dbReference type="NCBI Taxonomy" id="2697053"/>
    <lineage>
        <taxon>Bacteria</taxon>
        <taxon>Pseudomonadati</taxon>
        <taxon>Bacteroidota</taxon>
        <taxon>Flavobacteriia</taxon>
        <taxon>Flavobacteriales</taxon>
        <taxon>Flavobacteriaceae</taxon>
        <taxon>Poritiphilus</taxon>
    </lineage>
</organism>
<sequence>MKKEQLEKLTTEELNKRHKQLKTITSFLAGILIFLFGVTAYNTFSTGKFDPMLITPIALAAIIPINLKQLKEIKRILEQRENRN</sequence>
<gene>
    <name evidence="2" type="ORF">GTQ38_16145</name>
</gene>
<comment type="caution">
    <text evidence="2">The sequence shown here is derived from an EMBL/GenBank/DDBJ whole genome shotgun (WGS) entry which is preliminary data.</text>
</comment>
<evidence type="ECO:0000313" key="2">
    <source>
        <dbReference type="EMBL" id="NAS13544.1"/>
    </source>
</evidence>
<keyword evidence="3" id="KW-1185">Reference proteome</keyword>
<keyword evidence="1" id="KW-0812">Transmembrane</keyword>
<accession>A0A6L9EFN0</accession>
<dbReference type="EMBL" id="WXYO01000007">
    <property type="protein sequence ID" value="NAS13544.1"/>
    <property type="molecule type" value="Genomic_DNA"/>
</dbReference>
<feature type="transmembrane region" description="Helical" evidence="1">
    <location>
        <begin position="21"/>
        <end position="41"/>
    </location>
</feature>
<keyword evidence="1" id="KW-1133">Transmembrane helix</keyword>
<dbReference type="Proteomes" id="UP000475249">
    <property type="component" value="Unassembled WGS sequence"/>
</dbReference>
<protein>
    <submittedName>
        <fullName evidence="2">Redox-active disulfide protein 2</fullName>
    </submittedName>
</protein>
<proteinExistence type="predicted"/>
<keyword evidence="1" id="KW-0472">Membrane</keyword>
<reference evidence="2 3" key="1">
    <citation type="submission" date="2020-01" db="EMBL/GenBank/DDBJ databases">
        <title>Bacteria diversity of Porities sp.</title>
        <authorList>
            <person name="Wang G."/>
        </authorList>
    </citation>
    <scope>NUCLEOTIDE SEQUENCE [LARGE SCALE GENOMIC DNA]</scope>
    <source>
        <strain evidence="2 3">R33</strain>
    </source>
</reference>